<dbReference type="SUPFAM" id="SSF51556">
    <property type="entry name" value="Metallo-dependent hydrolases"/>
    <property type="match status" value="1"/>
</dbReference>
<dbReference type="PANTHER" id="PTHR43668">
    <property type="entry name" value="ALLANTOINASE"/>
    <property type="match status" value="1"/>
</dbReference>
<protein>
    <submittedName>
        <fullName evidence="7">Dihydroorotase</fullName>
        <ecNumber evidence="7">3.5.2.3</ecNumber>
    </submittedName>
</protein>
<evidence type="ECO:0000313" key="8">
    <source>
        <dbReference type="Proteomes" id="UP000516439"/>
    </source>
</evidence>
<dbReference type="InterPro" id="IPR006680">
    <property type="entry name" value="Amidohydro-rel"/>
</dbReference>
<comment type="cofactor">
    <cofactor evidence="1">
        <name>Zn(2+)</name>
        <dbReference type="ChEBI" id="CHEBI:29105"/>
    </cofactor>
</comment>
<dbReference type="GO" id="GO:0004151">
    <property type="term" value="F:dihydroorotase activity"/>
    <property type="evidence" value="ECO:0007669"/>
    <property type="project" value="UniProtKB-EC"/>
</dbReference>
<comment type="function">
    <text evidence="2">Catalyzes the reversible cyclization of carbamoyl aspartate to dihydroorotate.</text>
</comment>
<gene>
    <name evidence="7" type="ORF">H9N25_03615</name>
</gene>
<dbReference type="InterPro" id="IPR011059">
    <property type="entry name" value="Metal-dep_hydrolase_composite"/>
</dbReference>
<dbReference type="CDD" id="cd01318">
    <property type="entry name" value="DHOase_IIb"/>
    <property type="match status" value="1"/>
</dbReference>
<dbReference type="InterPro" id="IPR002195">
    <property type="entry name" value="Dihydroorotase_CS"/>
</dbReference>
<dbReference type="Gene3D" id="2.30.40.10">
    <property type="entry name" value="Urease, subunit C, domain 1"/>
    <property type="match status" value="1"/>
</dbReference>
<sequence length="444" mass="49185">MNSYLIKAATIVNEGQKIVADVLIKDGLIAKIGQNLSAPDAQEINAEGQYLLPGMIDDQVHFREPGLTHKADIFTESMAAVAGGITSFMEMPNTVPNTLTQDLLADKYEIAAQTSLANYSFYMGASNDNIEEVLKTDPKNVCGIKVFMGSSTGNMLVDNEKTLENIFSKAPILVATHCEDEATIRHNLAEFKAKYGEGLTIDMHPLIRSAEACYKSSSLAVELAKAYKTRLHILHISTAKEITLFDNITPLKDKKITAEACVHHLWFNDKDYASKGNFIKWNPAVKTEDDQKGVLKGVLEDYIDVIATDHAPHTLAEKQQPYAQAPSGGPLVQHALPALLEMHLQGKISLEKIVEKTAHNLAICFDIEKRGFIREGYWADLVLVDLKDSWKVTKLNNFYKCGWSPFDGDTFQASITHTFVSGNLAYQNGKFTTDQIGKRLTFAR</sequence>
<comment type="similarity">
    <text evidence="3">Belongs to the metallo-dependent hydrolases superfamily. DHOase family. Class I DHOase subfamily.</text>
</comment>
<dbReference type="InterPro" id="IPR050138">
    <property type="entry name" value="DHOase/Allantoinase_Hydrolase"/>
</dbReference>
<dbReference type="SUPFAM" id="SSF51338">
    <property type="entry name" value="Composite domain of metallo-dependent hydrolases"/>
    <property type="match status" value="1"/>
</dbReference>
<accession>A0ABX6TJA7</accession>
<dbReference type="RefSeq" id="WP_190327980.1">
    <property type="nucleotide sequence ID" value="NZ_CP061171.1"/>
</dbReference>
<dbReference type="NCBIfam" id="NF006688">
    <property type="entry name" value="PRK09236.1"/>
    <property type="match status" value="1"/>
</dbReference>
<keyword evidence="4" id="KW-0479">Metal-binding</keyword>
<dbReference type="Pfam" id="PF01979">
    <property type="entry name" value="Amidohydro_1"/>
    <property type="match status" value="1"/>
</dbReference>
<dbReference type="PROSITE" id="PS00483">
    <property type="entry name" value="DIHYDROOROTASE_2"/>
    <property type="match status" value="1"/>
</dbReference>
<evidence type="ECO:0000256" key="4">
    <source>
        <dbReference type="ARBA" id="ARBA00022723"/>
    </source>
</evidence>
<dbReference type="EMBL" id="CP061171">
    <property type="protein sequence ID" value="QNR85576.1"/>
    <property type="molecule type" value="Genomic_DNA"/>
</dbReference>
<evidence type="ECO:0000259" key="6">
    <source>
        <dbReference type="Pfam" id="PF01979"/>
    </source>
</evidence>
<keyword evidence="8" id="KW-1185">Reference proteome</keyword>
<evidence type="ECO:0000256" key="5">
    <source>
        <dbReference type="ARBA" id="ARBA00022801"/>
    </source>
</evidence>
<name>A0ABX6TJA7_9SPHI</name>
<dbReference type="Gene3D" id="3.20.20.140">
    <property type="entry name" value="Metal-dependent hydrolases"/>
    <property type="match status" value="1"/>
</dbReference>
<dbReference type="InterPro" id="IPR032466">
    <property type="entry name" value="Metal_Hydrolase"/>
</dbReference>
<reference evidence="7 8" key="1">
    <citation type="submission" date="2020-09" db="EMBL/GenBank/DDBJ databases">
        <title>Pedobacter sp. SW-16 isolated from soil near Yeocheon.</title>
        <authorList>
            <person name="Im H.S."/>
            <person name="Joung Y."/>
            <person name="Lee S.-S."/>
        </authorList>
    </citation>
    <scope>NUCLEOTIDE SEQUENCE [LARGE SCALE GENOMIC DNA]</scope>
    <source>
        <strain evidence="7 8">SW-16</strain>
    </source>
</reference>
<dbReference type="Proteomes" id="UP000516439">
    <property type="component" value="Chromosome"/>
</dbReference>
<feature type="domain" description="Amidohydrolase-related" evidence="6">
    <location>
        <begin position="50"/>
        <end position="424"/>
    </location>
</feature>
<evidence type="ECO:0000256" key="3">
    <source>
        <dbReference type="ARBA" id="ARBA00010286"/>
    </source>
</evidence>
<evidence type="ECO:0000256" key="1">
    <source>
        <dbReference type="ARBA" id="ARBA00001947"/>
    </source>
</evidence>
<keyword evidence="5 7" id="KW-0378">Hydrolase</keyword>
<dbReference type="PANTHER" id="PTHR43668:SF4">
    <property type="entry name" value="ALLANTOINASE"/>
    <property type="match status" value="1"/>
</dbReference>
<evidence type="ECO:0000256" key="2">
    <source>
        <dbReference type="ARBA" id="ARBA00002368"/>
    </source>
</evidence>
<dbReference type="EC" id="3.5.2.3" evidence="7"/>
<organism evidence="7 8">
    <name type="scientific">Pedobacter riviphilus</name>
    <dbReference type="NCBI Taxonomy" id="2766984"/>
    <lineage>
        <taxon>Bacteria</taxon>
        <taxon>Pseudomonadati</taxon>
        <taxon>Bacteroidota</taxon>
        <taxon>Sphingobacteriia</taxon>
        <taxon>Sphingobacteriales</taxon>
        <taxon>Sphingobacteriaceae</taxon>
        <taxon>Pedobacter</taxon>
    </lineage>
</organism>
<proteinExistence type="inferred from homology"/>
<evidence type="ECO:0000313" key="7">
    <source>
        <dbReference type="EMBL" id="QNR85576.1"/>
    </source>
</evidence>